<dbReference type="RefSeq" id="WP_230575203.1">
    <property type="nucleotide sequence ID" value="NZ_CAKJTI010000009.1"/>
</dbReference>
<keyword evidence="7" id="KW-0449">Lipoprotein</keyword>
<dbReference type="Gene3D" id="3.30.300.210">
    <property type="entry name" value="Nutrient germinant receptor protein C, domain 3"/>
    <property type="match status" value="1"/>
</dbReference>
<dbReference type="PANTHER" id="PTHR35789:SF1">
    <property type="entry name" value="SPORE GERMINATION PROTEIN B3"/>
    <property type="match status" value="1"/>
</dbReference>
<organism evidence="10 11">
    <name type="scientific">Bacillus rhizoplanae</name>
    <dbReference type="NCBI Taxonomy" id="2880966"/>
    <lineage>
        <taxon>Bacteria</taxon>
        <taxon>Bacillati</taxon>
        <taxon>Bacillota</taxon>
        <taxon>Bacilli</taxon>
        <taxon>Bacillales</taxon>
        <taxon>Bacillaceae</taxon>
        <taxon>Bacillus</taxon>
    </lineage>
</organism>
<sequence length="395" mass="44891">MNLLLKIMSCLFLILLISGCSERQEIEERGFVVGVALDKATNKGEKSETTTTSYSPLIKGTYQIVLPSSLTQQGSKPSSGGNYININATADSVFAQIRVISKKISRSLFFPHIEVLIFSEDLLKKPFVLEDTLDVFFRDHEMRRNIRIFISKGRAEEILKQSAKPENLPSKYVSMISNHAQKNAQMLEAVRIGDLQEKMSADRSFVLPILGLTRQGIKMEGAAVFRGKDTKFVGSLNGMETLGLNYIVGKKVGGFFKIKKGNQLIVFEIREMRRKIHTFLTNPTKPKFVIDVYLDGTLAEVYLRKDTKAMSSEEISKYLASEMEKQIQKTIKVVQKDLKVDVFGLGEYYKRQNYKQWIKIKKNWDQGQNYFSTSNVIVRVHPSIEHTGSVLPVRR</sequence>
<evidence type="ECO:0000256" key="7">
    <source>
        <dbReference type="ARBA" id="ARBA00023288"/>
    </source>
</evidence>
<evidence type="ECO:0000256" key="5">
    <source>
        <dbReference type="ARBA" id="ARBA00023136"/>
    </source>
</evidence>
<evidence type="ECO:0000313" key="10">
    <source>
        <dbReference type="EMBL" id="CAG9613104.1"/>
    </source>
</evidence>
<dbReference type="PANTHER" id="PTHR35789">
    <property type="entry name" value="SPORE GERMINATION PROTEIN B3"/>
    <property type="match status" value="1"/>
</dbReference>
<feature type="domain" description="Spore germination GerAC-like C-terminal" evidence="8">
    <location>
        <begin position="220"/>
        <end position="388"/>
    </location>
</feature>
<accession>A0ABM8YBF5</accession>
<evidence type="ECO:0000313" key="11">
    <source>
        <dbReference type="Proteomes" id="UP000789423"/>
    </source>
</evidence>
<evidence type="ECO:0000256" key="4">
    <source>
        <dbReference type="ARBA" id="ARBA00022729"/>
    </source>
</evidence>
<dbReference type="InterPro" id="IPR057336">
    <property type="entry name" value="GerAC_N"/>
</dbReference>
<evidence type="ECO:0000256" key="6">
    <source>
        <dbReference type="ARBA" id="ARBA00023139"/>
    </source>
</evidence>
<dbReference type="Proteomes" id="UP000789423">
    <property type="component" value="Unassembled WGS sequence"/>
</dbReference>
<keyword evidence="5" id="KW-0472">Membrane</keyword>
<dbReference type="InterPro" id="IPR038501">
    <property type="entry name" value="Spore_GerAC_C_sf"/>
</dbReference>
<dbReference type="InterPro" id="IPR008844">
    <property type="entry name" value="Spore_GerAC-like"/>
</dbReference>
<evidence type="ECO:0000259" key="9">
    <source>
        <dbReference type="Pfam" id="PF25198"/>
    </source>
</evidence>
<keyword evidence="3" id="KW-0309">Germination</keyword>
<dbReference type="EMBL" id="CAKJTI010000009">
    <property type="protein sequence ID" value="CAG9613104.1"/>
    <property type="molecule type" value="Genomic_DNA"/>
</dbReference>
<dbReference type="PROSITE" id="PS51257">
    <property type="entry name" value="PROKAR_LIPOPROTEIN"/>
    <property type="match status" value="1"/>
</dbReference>
<proteinExistence type="inferred from homology"/>
<feature type="domain" description="Spore germination protein N-terminal" evidence="9">
    <location>
        <begin position="23"/>
        <end position="211"/>
    </location>
</feature>
<evidence type="ECO:0000256" key="2">
    <source>
        <dbReference type="ARBA" id="ARBA00007886"/>
    </source>
</evidence>
<dbReference type="InterPro" id="IPR046953">
    <property type="entry name" value="Spore_GerAC-like_C"/>
</dbReference>
<comment type="caution">
    <text evidence="10">The sequence shown here is derived from an EMBL/GenBank/DDBJ whole genome shotgun (WGS) entry which is preliminary data.</text>
</comment>
<comment type="subcellular location">
    <subcellularLocation>
        <location evidence="1">Membrane</location>
        <topology evidence="1">Lipid-anchor</topology>
    </subcellularLocation>
</comment>
<comment type="similarity">
    <text evidence="2">Belongs to the GerABKC lipoprotein family.</text>
</comment>
<keyword evidence="6" id="KW-0564">Palmitate</keyword>
<protein>
    <submittedName>
        <fullName evidence="10">Spore germination protein A3</fullName>
    </submittedName>
</protein>
<name>A0ABM8YBF5_9BACI</name>
<evidence type="ECO:0000256" key="1">
    <source>
        <dbReference type="ARBA" id="ARBA00004635"/>
    </source>
</evidence>
<reference evidence="10 11" key="1">
    <citation type="submission" date="2021-10" db="EMBL/GenBank/DDBJ databases">
        <authorList>
            <person name="Criscuolo A."/>
        </authorList>
    </citation>
    <scope>NUCLEOTIDE SEQUENCE [LARGE SCALE GENOMIC DNA]</scope>
    <source>
        <strain evidence="11">CIP 111899</strain>
    </source>
</reference>
<dbReference type="Pfam" id="PF05504">
    <property type="entry name" value="Spore_GerAC"/>
    <property type="match status" value="1"/>
</dbReference>
<evidence type="ECO:0000259" key="8">
    <source>
        <dbReference type="Pfam" id="PF05504"/>
    </source>
</evidence>
<dbReference type="NCBIfam" id="TIGR02887">
    <property type="entry name" value="spore_ger_x_C"/>
    <property type="match status" value="1"/>
</dbReference>
<dbReference type="Pfam" id="PF25198">
    <property type="entry name" value="Spore_GerAC_N"/>
    <property type="match status" value="1"/>
</dbReference>
<keyword evidence="4" id="KW-0732">Signal</keyword>
<keyword evidence="11" id="KW-1185">Reference proteome</keyword>
<evidence type="ECO:0000256" key="3">
    <source>
        <dbReference type="ARBA" id="ARBA00022544"/>
    </source>
</evidence>
<gene>
    <name evidence="10" type="primary">gerAC</name>
    <name evidence="10" type="ORF">BACCIP111899_02299</name>
</gene>